<dbReference type="RefSeq" id="WP_149815050.1">
    <property type="nucleotide sequence ID" value="NZ_VUOA01000001.1"/>
</dbReference>
<dbReference type="InterPro" id="IPR036291">
    <property type="entry name" value="NAD(P)-bd_dom_sf"/>
</dbReference>
<comment type="caution">
    <text evidence="3">The sequence shown here is derived from an EMBL/GenBank/DDBJ whole genome shotgun (WGS) entry which is preliminary data.</text>
</comment>
<reference evidence="3 4" key="2">
    <citation type="submission" date="2019-09" db="EMBL/GenBank/DDBJ databases">
        <authorList>
            <person name="Jin C."/>
        </authorList>
    </citation>
    <scope>NUCLEOTIDE SEQUENCE [LARGE SCALE GENOMIC DNA]</scope>
    <source>
        <strain evidence="3 4">BN140002</strain>
    </source>
</reference>
<evidence type="ECO:0000313" key="3">
    <source>
        <dbReference type="EMBL" id="KAA2244394.1"/>
    </source>
</evidence>
<proteinExistence type="predicted"/>
<dbReference type="AlphaFoldDB" id="A0A5B2VZY6"/>
<dbReference type="InterPro" id="IPR029069">
    <property type="entry name" value="HotDog_dom_sf"/>
</dbReference>
<dbReference type="UniPathway" id="UPA00659"/>
<reference evidence="3 4" key="1">
    <citation type="submission" date="2019-09" db="EMBL/GenBank/DDBJ databases">
        <title>Salinarimonas rosea gen. nov., sp. nov., a new member of the a-2 subgroup of the Proteobacteria.</title>
        <authorList>
            <person name="Liu J."/>
        </authorList>
    </citation>
    <scope>NUCLEOTIDE SEQUENCE [LARGE SCALE GENOMIC DNA]</scope>
    <source>
        <strain evidence="3 4">BN140002</strain>
    </source>
</reference>
<dbReference type="CDD" id="cd03441">
    <property type="entry name" value="R_hydratase_like"/>
    <property type="match status" value="1"/>
</dbReference>
<dbReference type="Pfam" id="PF00106">
    <property type="entry name" value="adh_short"/>
    <property type="match status" value="1"/>
</dbReference>
<keyword evidence="4" id="KW-1185">Reference proteome</keyword>
<evidence type="ECO:0000259" key="2">
    <source>
        <dbReference type="Pfam" id="PF01575"/>
    </source>
</evidence>
<protein>
    <submittedName>
        <fullName evidence="3">SDR family NAD(P)-dependent oxidoreductase</fullName>
    </submittedName>
</protein>
<dbReference type="OrthoDB" id="9796589at2"/>
<dbReference type="GO" id="GO:0004300">
    <property type="term" value="F:enoyl-CoA hydratase activity"/>
    <property type="evidence" value="ECO:0007669"/>
    <property type="project" value="UniProtKB-ARBA"/>
</dbReference>
<feature type="domain" description="MaoC-like" evidence="2">
    <location>
        <begin position="8"/>
        <end position="48"/>
    </location>
</feature>
<comment type="pathway">
    <text evidence="1">Lipid metabolism; fatty acid beta-oxidation.</text>
</comment>
<dbReference type="Proteomes" id="UP000323142">
    <property type="component" value="Unassembled WGS sequence"/>
</dbReference>
<dbReference type="SUPFAM" id="SSF54637">
    <property type="entry name" value="Thioesterase/thiol ester dehydrase-isomerase"/>
    <property type="match status" value="1"/>
</dbReference>
<dbReference type="SUPFAM" id="SSF51735">
    <property type="entry name" value="NAD(P)-binding Rossmann-fold domains"/>
    <property type="match status" value="1"/>
</dbReference>
<dbReference type="Gene3D" id="3.10.129.10">
    <property type="entry name" value="Hotdog Thioesterase"/>
    <property type="match status" value="1"/>
</dbReference>
<organism evidence="3 4">
    <name type="scientific">Salinarimonas soli</name>
    <dbReference type="NCBI Taxonomy" id="1638099"/>
    <lineage>
        <taxon>Bacteria</taxon>
        <taxon>Pseudomonadati</taxon>
        <taxon>Pseudomonadota</taxon>
        <taxon>Alphaproteobacteria</taxon>
        <taxon>Hyphomicrobiales</taxon>
        <taxon>Salinarimonadaceae</taxon>
        <taxon>Salinarimonas</taxon>
    </lineage>
</organism>
<evidence type="ECO:0000313" key="4">
    <source>
        <dbReference type="Proteomes" id="UP000323142"/>
    </source>
</evidence>
<name>A0A5B2VZY6_9HYPH</name>
<dbReference type="Gene3D" id="3.40.50.720">
    <property type="entry name" value="NAD(P)-binding Rossmann-like Domain"/>
    <property type="match status" value="1"/>
</dbReference>
<evidence type="ECO:0000256" key="1">
    <source>
        <dbReference type="ARBA" id="ARBA00005005"/>
    </source>
</evidence>
<gene>
    <name evidence="3" type="ORF">F0L46_00405</name>
</gene>
<dbReference type="InterPro" id="IPR002347">
    <property type="entry name" value="SDR_fam"/>
</dbReference>
<dbReference type="EMBL" id="VUOA01000001">
    <property type="protein sequence ID" value="KAA2244394.1"/>
    <property type="molecule type" value="Genomic_DNA"/>
</dbReference>
<dbReference type="Pfam" id="PF01575">
    <property type="entry name" value="MaoC_dehydratas"/>
    <property type="match status" value="1"/>
</dbReference>
<sequence length="489" mass="51637">MMELGRRSFTLDDQERFAGLAGDRNPLHVDRSYARRTMLGDVVVHGLHQVLWALDRLYDVHPETPAPAALDVRFRRALHLDEPVELTLRPGGPQVLRLQISLAGTPCTDIAVTLRPQGEAAPADPSPATAQETARVGAQPVDLTIEAMAGRSGVIDRCAGDAPLAAAAPAAHRHVGGGALAELVALSRLVGVECPGLHSLFSSFKVALAGEPGAPLAWRTLMIEPKFSMVTLAVEGAFLRGEVVAFARPRPVEQPAAAALLGVVERGAFAGRRALVIGGSRGLGEVTAKLIAAGGGYPVVTYANGQAEAERIAADISTVGTAAAERLDVLDPDEALAGIIERHGPFDEMYYFATPKIFVQKASFFDERLFRSFCEVYVERFAGIVRRLAAAGPGPLSVLYPSTQALDEPVRDLAEYAAAKAAGEEICRLLARFTPGLAIVAPRLPRLATDQTATLLPVPAADPVAVMLPEIRRMAAGAASARPAPALVP</sequence>
<dbReference type="GO" id="GO:0006635">
    <property type="term" value="P:fatty acid beta-oxidation"/>
    <property type="evidence" value="ECO:0007669"/>
    <property type="project" value="UniProtKB-UniPathway"/>
</dbReference>
<accession>A0A5B2VZY6</accession>
<dbReference type="InterPro" id="IPR002539">
    <property type="entry name" value="MaoC-like_dom"/>
</dbReference>